<accession>A0A1L7T8M7</accession>
<sequence length="360" mass="39747">MFHTFQRLTLILTITIISSVAVIPLVSVVRDIKSYSDVNAPGVAFALTPDHGTAAIFFGNGTSVAVARVEGTQAYKGLMLRQNTTFTATDNPSNLKTSVSQLWGLKERFWKQPKTVEDIDKSAVEPVLKGLRAAVEAYLGNSICFVKVAFSPREMNNGYLADIVAGAVRQSGLVEVWAGRPAAPIFALFSKWLDKGDSGLPESLVLVIDKSEYGFQLALIHQEDGWVDVLRHNYHLYTATENITNRASSLQYALEEIIKPPFDYKLYGIQVPQNIKDLLIYCDDTWNPGFRSTLNATLDARLIQGAYQRQPVYAPARGLAENVFHILNNPTSHVRKTATFGCCWKSRGRGCPMDFAGPLG</sequence>
<dbReference type="GeneID" id="65086237"/>
<protein>
    <submittedName>
        <fullName evidence="1">Uncharacterized protein</fullName>
    </submittedName>
</protein>
<dbReference type="RefSeq" id="XP_041681196.1">
    <property type="nucleotide sequence ID" value="XM_041830544.1"/>
</dbReference>
<dbReference type="AlphaFoldDB" id="A0A1L7T8M7"/>
<reference evidence="2" key="1">
    <citation type="journal article" date="2016" name="Genome Biol. Evol.">
        <title>Comparative 'omics' of the Fusarium fujikuroi species complex highlights differences in genetic potential and metabolite synthesis.</title>
        <authorList>
            <person name="Niehaus E.-M."/>
            <person name="Muensterkoetter M."/>
            <person name="Proctor R.H."/>
            <person name="Brown D.W."/>
            <person name="Sharon A."/>
            <person name="Idan Y."/>
            <person name="Oren-Young L."/>
            <person name="Sieber C.M."/>
            <person name="Novak O."/>
            <person name="Pencik A."/>
            <person name="Tarkowska D."/>
            <person name="Hromadova K."/>
            <person name="Freeman S."/>
            <person name="Maymon M."/>
            <person name="Elazar M."/>
            <person name="Youssef S.A."/>
            <person name="El-Shabrawy E.S.M."/>
            <person name="Shalaby A.B.A."/>
            <person name="Houterman P."/>
            <person name="Brock N.L."/>
            <person name="Burkhardt I."/>
            <person name="Tsavkelova E.A."/>
            <person name="Dickschat J.S."/>
            <person name="Galuszka P."/>
            <person name="Gueldener U."/>
            <person name="Tudzynski B."/>
        </authorList>
    </citation>
    <scope>NUCLEOTIDE SEQUENCE [LARGE SCALE GENOMIC DNA]</scope>
    <source>
        <strain evidence="2">MRC7560</strain>
    </source>
</reference>
<proteinExistence type="predicted"/>
<name>A0A1L7T8M7_FUSMA</name>
<dbReference type="VEuPathDB" id="FungiDB:FMAN_06974"/>
<comment type="caution">
    <text evidence="1">The sequence shown here is derived from an EMBL/GenBank/DDBJ whole genome shotgun (WGS) entry which is preliminary data.</text>
</comment>
<evidence type="ECO:0000313" key="1">
    <source>
        <dbReference type="EMBL" id="CVK91905.1"/>
    </source>
</evidence>
<evidence type="ECO:0000313" key="2">
    <source>
        <dbReference type="Proteomes" id="UP000184255"/>
    </source>
</evidence>
<dbReference type="Proteomes" id="UP000184255">
    <property type="component" value="Unassembled WGS sequence"/>
</dbReference>
<keyword evidence="2" id="KW-1185">Reference proteome</keyword>
<gene>
    <name evidence="1" type="ORF">FMAN_06974</name>
</gene>
<organism evidence="1 2">
    <name type="scientific">Fusarium mangiferae</name>
    <name type="common">Mango malformation disease fungus</name>
    <dbReference type="NCBI Taxonomy" id="192010"/>
    <lineage>
        <taxon>Eukaryota</taxon>
        <taxon>Fungi</taxon>
        <taxon>Dikarya</taxon>
        <taxon>Ascomycota</taxon>
        <taxon>Pezizomycotina</taxon>
        <taxon>Sordariomycetes</taxon>
        <taxon>Hypocreomycetidae</taxon>
        <taxon>Hypocreales</taxon>
        <taxon>Nectriaceae</taxon>
        <taxon>Fusarium</taxon>
        <taxon>Fusarium fujikuroi species complex</taxon>
    </lineage>
</organism>
<dbReference type="EMBL" id="FCQH01000005">
    <property type="protein sequence ID" value="CVK91905.1"/>
    <property type="molecule type" value="Genomic_DNA"/>
</dbReference>